<dbReference type="Gene3D" id="1.25.40.10">
    <property type="entry name" value="Tetratricopeptide repeat domain"/>
    <property type="match status" value="2"/>
</dbReference>
<organism evidence="1 2">
    <name type="scientific">Sporothrix stenoceras</name>
    <dbReference type="NCBI Taxonomy" id="5173"/>
    <lineage>
        <taxon>Eukaryota</taxon>
        <taxon>Fungi</taxon>
        <taxon>Dikarya</taxon>
        <taxon>Ascomycota</taxon>
        <taxon>Pezizomycotina</taxon>
        <taxon>Sordariomycetes</taxon>
        <taxon>Sordariomycetidae</taxon>
        <taxon>Ophiostomatales</taxon>
        <taxon>Ophiostomataceae</taxon>
        <taxon>Sporothrix</taxon>
    </lineage>
</organism>
<dbReference type="Proteomes" id="UP001583186">
    <property type="component" value="Unassembled WGS sequence"/>
</dbReference>
<gene>
    <name evidence="1" type="ORF">Sste5346_002970</name>
</gene>
<name>A0ABR3ZFS9_9PEZI</name>
<keyword evidence="2" id="KW-1185">Reference proteome</keyword>
<dbReference type="SUPFAM" id="SSF48452">
    <property type="entry name" value="TPR-like"/>
    <property type="match status" value="1"/>
</dbReference>
<evidence type="ECO:0000313" key="2">
    <source>
        <dbReference type="Proteomes" id="UP001583186"/>
    </source>
</evidence>
<dbReference type="InterPro" id="IPR011990">
    <property type="entry name" value="TPR-like_helical_dom_sf"/>
</dbReference>
<comment type="caution">
    <text evidence="1">The sequence shown here is derived from an EMBL/GenBank/DDBJ whole genome shotgun (WGS) entry which is preliminary data.</text>
</comment>
<dbReference type="EMBL" id="JAWCUI010000012">
    <property type="protein sequence ID" value="KAL1899568.1"/>
    <property type="molecule type" value="Genomic_DNA"/>
</dbReference>
<accession>A0ABR3ZFS9</accession>
<reference evidence="1 2" key="1">
    <citation type="journal article" date="2024" name="IMA Fungus">
        <title>IMA Genome - F19 : A genome assembly and annotation guide to empower mycologists, including annotated draft genome sequences of Ceratocystis pirilliformis, Diaporthe australafricana, Fusarium ophioides, Paecilomyces lecythidis, and Sporothrix stenoceras.</title>
        <authorList>
            <person name="Aylward J."/>
            <person name="Wilson A.M."/>
            <person name="Visagie C.M."/>
            <person name="Spraker J."/>
            <person name="Barnes I."/>
            <person name="Buitendag C."/>
            <person name="Ceriani C."/>
            <person name="Del Mar Angel L."/>
            <person name="du Plessis D."/>
            <person name="Fuchs T."/>
            <person name="Gasser K."/>
            <person name="Kramer D."/>
            <person name="Li W."/>
            <person name="Munsamy K."/>
            <person name="Piso A."/>
            <person name="Price J.L."/>
            <person name="Sonnekus B."/>
            <person name="Thomas C."/>
            <person name="van der Nest A."/>
            <person name="van Dijk A."/>
            <person name="van Heerden A."/>
            <person name="van Vuuren N."/>
            <person name="Yilmaz N."/>
            <person name="Duong T.A."/>
            <person name="van der Merwe N.A."/>
            <person name="Wingfield M.J."/>
            <person name="Wingfield B.D."/>
        </authorList>
    </citation>
    <scope>NUCLEOTIDE SEQUENCE [LARGE SCALE GENOMIC DNA]</scope>
    <source>
        <strain evidence="1 2">CMW 5346</strain>
    </source>
</reference>
<evidence type="ECO:0000313" key="1">
    <source>
        <dbReference type="EMBL" id="KAL1899568.1"/>
    </source>
</evidence>
<sequence length="251" mass="28827">MRAIAAREHSIPDQDPEIQQLAFSYTNIANDLQLVEPVDYDLCEKYYMKALHIGENSPGRTPHSRQFILCNTAFAYYRWGDLDKSLYYIERAIALHDDCGAHTTFTLYGLYYYGNIMWARGEREEAYNIHSQCLNGRVDLQSNAHYTTGVSFHKMGRLAYELGRSIESIDYLAKAEVTFRDYRDDPGLWPRTCILLGRLMMKMGSSSLDGMLNPGRMMYDQGLAAARKLRPDIGDGSDDETLDLLVREVYR</sequence>
<proteinExistence type="predicted"/>
<protein>
    <submittedName>
        <fullName evidence="1">Uncharacterized protein</fullName>
    </submittedName>
</protein>